<dbReference type="InterPro" id="IPR029419">
    <property type="entry name" value="Arg_succ_lyase_C"/>
</dbReference>
<dbReference type="InterPro" id="IPR009049">
    <property type="entry name" value="Argininosuccinate_lyase"/>
</dbReference>
<evidence type="ECO:0000313" key="2">
    <source>
        <dbReference type="EMBL" id="GAH90820.1"/>
    </source>
</evidence>
<dbReference type="AlphaFoldDB" id="X1KB10"/>
<comment type="caution">
    <text evidence="2">The sequence shown here is derived from an EMBL/GenBank/DDBJ whole genome shotgun (WGS) entry which is preliminary data.</text>
</comment>
<dbReference type="Gene3D" id="1.10.40.30">
    <property type="entry name" value="Fumarase/aspartase (C-terminal domain)"/>
    <property type="match status" value="1"/>
</dbReference>
<dbReference type="Gene3D" id="1.20.200.10">
    <property type="entry name" value="Fumarase/aspartase (Central domain)"/>
    <property type="match status" value="1"/>
</dbReference>
<dbReference type="GO" id="GO:0004056">
    <property type="term" value="F:argininosuccinate lyase activity"/>
    <property type="evidence" value="ECO:0007669"/>
    <property type="project" value="InterPro"/>
</dbReference>
<gene>
    <name evidence="2" type="ORF">S06H3_06038</name>
</gene>
<dbReference type="PANTHER" id="PTHR43814">
    <property type="entry name" value="ARGININOSUCCINATE LYASE"/>
    <property type="match status" value="1"/>
</dbReference>
<dbReference type="GO" id="GO:0005829">
    <property type="term" value="C:cytosol"/>
    <property type="evidence" value="ECO:0007669"/>
    <property type="project" value="TreeGrafter"/>
</dbReference>
<protein>
    <recommendedName>
        <fullName evidence="1">Argininosuccinate lyase C-terminal domain-containing protein</fullName>
    </recommendedName>
</protein>
<proteinExistence type="predicted"/>
<dbReference type="Pfam" id="PF14698">
    <property type="entry name" value="ASL_C2"/>
    <property type="match status" value="1"/>
</dbReference>
<accession>X1KB10</accession>
<sequence>KALPLAYNRDMQEDKEGLFDTADTLHSSLKIFAKMMKTIKVDVNRVRDAIKRDYILATDLADYLVKKGLPFREAHTVVAKLSEHAVNKHKSFHELSLSEYHKFSPLFSEDVYNITLESSVAARNIVGGTSPQQVETALTRAREILNGTKWNKESHSEE</sequence>
<evidence type="ECO:0000259" key="1">
    <source>
        <dbReference type="Pfam" id="PF14698"/>
    </source>
</evidence>
<dbReference type="GO" id="GO:0042450">
    <property type="term" value="P:L-arginine biosynthetic process via ornithine"/>
    <property type="evidence" value="ECO:0007669"/>
    <property type="project" value="InterPro"/>
</dbReference>
<dbReference type="EMBL" id="BARV01002298">
    <property type="protein sequence ID" value="GAH90820.1"/>
    <property type="molecule type" value="Genomic_DNA"/>
</dbReference>
<dbReference type="PANTHER" id="PTHR43814:SF1">
    <property type="entry name" value="ARGININOSUCCINATE LYASE"/>
    <property type="match status" value="1"/>
</dbReference>
<dbReference type="InterPro" id="IPR008948">
    <property type="entry name" value="L-Aspartase-like"/>
</dbReference>
<feature type="non-terminal residue" evidence="2">
    <location>
        <position position="1"/>
    </location>
</feature>
<organism evidence="2">
    <name type="scientific">marine sediment metagenome</name>
    <dbReference type="NCBI Taxonomy" id="412755"/>
    <lineage>
        <taxon>unclassified sequences</taxon>
        <taxon>metagenomes</taxon>
        <taxon>ecological metagenomes</taxon>
    </lineage>
</organism>
<dbReference type="FunFam" id="1.10.40.30:FF:000001">
    <property type="entry name" value="Argininosuccinate lyase"/>
    <property type="match status" value="1"/>
</dbReference>
<name>X1KB10_9ZZZZ</name>
<reference evidence="2" key="1">
    <citation type="journal article" date="2014" name="Front. Microbiol.">
        <title>High frequency of phylogenetically diverse reductive dehalogenase-homologous genes in deep subseafloor sedimentary metagenomes.</title>
        <authorList>
            <person name="Kawai M."/>
            <person name="Futagami T."/>
            <person name="Toyoda A."/>
            <person name="Takaki Y."/>
            <person name="Nishi S."/>
            <person name="Hori S."/>
            <person name="Arai W."/>
            <person name="Tsubouchi T."/>
            <person name="Morono Y."/>
            <person name="Uchiyama I."/>
            <person name="Ito T."/>
            <person name="Fujiyama A."/>
            <person name="Inagaki F."/>
            <person name="Takami H."/>
        </authorList>
    </citation>
    <scope>NUCLEOTIDE SEQUENCE</scope>
    <source>
        <strain evidence="2">Expedition CK06-06</strain>
    </source>
</reference>
<dbReference type="SUPFAM" id="SSF48557">
    <property type="entry name" value="L-aspartase-like"/>
    <property type="match status" value="1"/>
</dbReference>
<feature type="domain" description="Argininosuccinate lyase C-terminal" evidence="1">
    <location>
        <begin position="54"/>
        <end position="120"/>
    </location>
</feature>